<protein>
    <submittedName>
        <fullName evidence="1">Uncharacterized protein</fullName>
    </submittedName>
</protein>
<dbReference type="EMBL" id="BARS01048526">
    <property type="protein sequence ID" value="GAG37436.1"/>
    <property type="molecule type" value="Genomic_DNA"/>
</dbReference>
<dbReference type="AlphaFoldDB" id="X0YL29"/>
<accession>X0YL29</accession>
<feature type="non-terminal residue" evidence="1">
    <location>
        <position position="70"/>
    </location>
</feature>
<evidence type="ECO:0000313" key="1">
    <source>
        <dbReference type="EMBL" id="GAG37436.1"/>
    </source>
</evidence>
<organism evidence="1">
    <name type="scientific">marine sediment metagenome</name>
    <dbReference type="NCBI Taxonomy" id="412755"/>
    <lineage>
        <taxon>unclassified sequences</taxon>
        <taxon>metagenomes</taxon>
        <taxon>ecological metagenomes</taxon>
    </lineage>
</organism>
<sequence length="70" mass="7681">MHKLIREVRFSINPFLAESGPGSNSYASKPCGEGVSLYFGLWVELTGGVDEDTGFVVNVTDIDRAVREFV</sequence>
<reference evidence="1" key="1">
    <citation type="journal article" date="2014" name="Front. Microbiol.">
        <title>High frequency of phylogenetically diverse reductive dehalogenase-homologous genes in deep subseafloor sedimentary metagenomes.</title>
        <authorList>
            <person name="Kawai M."/>
            <person name="Futagami T."/>
            <person name="Toyoda A."/>
            <person name="Takaki Y."/>
            <person name="Nishi S."/>
            <person name="Hori S."/>
            <person name="Arai W."/>
            <person name="Tsubouchi T."/>
            <person name="Morono Y."/>
            <person name="Uchiyama I."/>
            <person name="Ito T."/>
            <person name="Fujiyama A."/>
            <person name="Inagaki F."/>
            <person name="Takami H."/>
        </authorList>
    </citation>
    <scope>NUCLEOTIDE SEQUENCE</scope>
    <source>
        <strain evidence="1">Expedition CK06-06</strain>
    </source>
</reference>
<comment type="caution">
    <text evidence="1">The sequence shown here is derived from an EMBL/GenBank/DDBJ whole genome shotgun (WGS) entry which is preliminary data.</text>
</comment>
<gene>
    <name evidence="1" type="ORF">S01H1_72714</name>
</gene>
<name>X0YL29_9ZZZZ</name>
<proteinExistence type="predicted"/>